<keyword evidence="3" id="KW-1185">Reference proteome</keyword>
<name>N6X907_9ACTO</name>
<evidence type="ECO:0000313" key="3">
    <source>
        <dbReference type="Proteomes" id="UP000013015"/>
    </source>
</evidence>
<dbReference type="Proteomes" id="UP000013015">
    <property type="component" value="Unassembled WGS sequence"/>
</dbReference>
<proteinExistence type="predicted"/>
<dbReference type="HOGENOM" id="CLU_3264325_0_0_11"/>
<dbReference type="AlphaFoldDB" id="N6X907"/>
<protein>
    <submittedName>
        <fullName evidence="2">Uncharacterized protein</fullName>
    </submittedName>
</protein>
<comment type="caution">
    <text evidence="2">The sequence shown here is derived from an EMBL/GenBank/DDBJ whole genome shotgun (WGS) entry which is preliminary data.</text>
</comment>
<evidence type="ECO:0000256" key="1">
    <source>
        <dbReference type="SAM" id="MobiDB-lite"/>
    </source>
</evidence>
<reference evidence="2 3" key="1">
    <citation type="submission" date="2013-03" db="EMBL/GenBank/DDBJ databases">
        <title>Reference genome for the Human Microbiome Project.</title>
        <authorList>
            <person name="Aqrawi P."/>
            <person name="Ayvaz T."/>
            <person name="Bess C."/>
            <person name="Blankenburg K."/>
            <person name="Coyle M."/>
            <person name="Deng J."/>
            <person name="Forbes L."/>
            <person name="Fowler G."/>
            <person name="Francisco L."/>
            <person name="Fu Q."/>
            <person name="Gibbs R."/>
            <person name="Gross S."/>
            <person name="Gubbala S."/>
            <person name="Hale W."/>
            <person name="Hemphill L."/>
            <person name="Highlander S."/>
            <person name="Hirani K."/>
            <person name="Jackson L."/>
            <person name="Jakkamsetti A."/>
            <person name="Javaid M."/>
            <person name="Jayaseelan J.C."/>
            <person name="Jiang H."/>
            <person name="Joshi V."/>
            <person name="Korchina V."/>
            <person name="Kovar C."/>
            <person name="Lara F."/>
            <person name="Lee S."/>
            <person name="Liu Y."/>
            <person name="Mata R."/>
            <person name="Mathew T."/>
            <person name="Munidasa M."/>
            <person name="Muzny D."/>
            <person name="Nazareth L."/>
            <person name="Ngo R."/>
            <person name="Nguyen L."/>
            <person name="Nguyen N."/>
            <person name="Okwuonu G."/>
            <person name="Ongeri F."/>
            <person name="Palculict T."/>
            <person name="Patil S."/>
            <person name="Petrosino J."/>
            <person name="Pham C."/>
            <person name="Pham P."/>
            <person name="Pu L.-L."/>
            <person name="Qin X."/>
            <person name="Qu J."/>
            <person name="Reid J."/>
            <person name="Ross M."/>
            <person name="Ruth R."/>
            <person name="Saada N."/>
            <person name="San Lucas F."/>
            <person name="Santibanez J."/>
            <person name="Shang Y."/>
            <person name="Simmons D."/>
            <person name="Song X.-Z."/>
            <person name="Tang L.-Y."/>
            <person name="Thornton R."/>
            <person name="Warren J."/>
            <person name="Weissenberger G."/>
            <person name="Wilczek-Boney K."/>
            <person name="Worley K."/>
            <person name="Youmans B."/>
            <person name="Zhang J."/>
            <person name="Zhang L."/>
            <person name="Zhao Z."/>
            <person name="Zhou C."/>
            <person name="Zhu D."/>
            <person name="Zhu Y."/>
        </authorList>
    </citation>
    <scope>NUCLEOTIDE SEQUENCE [LARGE SCALE GENOMIC DNA]</scope>
    <source>
        <strain evidence="2 3">F0333</strain>
    </source>
</reference>
<feature type="region of interest" description="Disordered" evidence="1">
    <location>
        <begin position="1"/>
        <end position="41"/>
    </location>
</feature>
<gene>
    <name evidence="2" type="ORF">HMPREF9004_1538</name>
</gene>
<dbReference type="EMBL" id="AQHZ01000024">
    <property type="protein sequence ID" value="ENO17628.1"/>
    <property type="molecule type" value="Genomic_DNA"/>
</dbReference>
<dbReference type="STRING" id="888050.HMPREF9004_1538"/>
<dbReference type="PATRIC" id="fig|888050.3.peg.1473"/>
<feature type="compositionally biased region" description="Basic and acidic residues" evidence="1">
    <location>
        <begin position="17"/>
        <end position="41"/>
    </location>
</feature>
<organism evidence="2 3">
    <name type="scientific">Schaalia cardiffensis F0333</name>
    <dbReference type="NCBI Taxonomy" id="888050"/>
    <lineage>
        <taxon>Bacteria</taxon>
        <taxon>Bacillati</taxon>
        <taxon>Actinomycetota</taxon>
        <taxon>Actinomycetes</taxon>
        <taxon>Actinomycetales</taxon>
        <taxon>Actinomycetaceae</taxon>
        <taxon>Schaalia</taxon>
    </lineage>
</organism>
<sequence>MMNHGPSVPNALAKRARAVENGRREHADVHTSRHEEEEGVS</sequence>
<accession>N6X907</accession>
<evidence type="ECO:0000313" key="2">
    <source>
        <dbReference type="EMBL" id="ENO17628.1"/>
    </source>
</evidence>